<evidence type="ECO:0000256" key="1">
    <source>
        <dbReference type="SAM" id="MobiDB-lite"/>
    </source>
</evidence>
<organism evidence="2 3">
    <name type="scientific">Actinoplanes octamycinicus</name>
    <dbReference type="NCBI Taxonomy" id="135948"/>
    <lineage>
        <taxon>Bacteria</taxon>
        <taxon>Bacillati</taxon>
        <taxon>Actinomycetota</taxon>
        <taxon>Actinomycetes</taxon>
        <taxon>Micromonosporales</taxon>
        <taxon>Micromonosporaceae</taxon>
        <taxon>Actinoplanes</taxon>
    </lineage>
</organism>
<name>A0A7W7GU91_9ACTN</name>
<dbReference type="EMBL" id="JACHNB010000001">
    <property type="protein sequence ID" value="MBB4738342.1"/>
    <property type="molecule type" value="Genomic_DNA"/>
</dbReference>
<reference evidence="2 3" key="1">
    <citation type="submission" date="2020-08" db="EMBL/GenBank/DDBJ databases">
        <title>Sequencing the genomes of 1000 actinobacteria strains.</title>
        <authorList>
            <person name="Klenk H.-P."/>
        </authorList>
    </citation>
    <scope>NUCLEOTIDE SEQUENCE [LARGE SCALE GENOMIC DNA]</scope>
    <source>
        <strain evidence="2 3">DSM 45809</strain>
    </source>
</reference>
<dbReference type="Proteomes" id="UP000546162">
    <property type="component" value="Unassembled WGS sequence"/>
</dbReference>
<evidence type="ECO:0000313" key="3">
    <source>
        <dbReference type="Proteomes" id="UP000546162"/>
    </source>
</evidence>
<comment type="caution">
    <text evidence="2">The sequence shown here is derived from an EMBL/GenBank/DDBJ whole genome shotgun (WGS) entry which is preliminary data.</text>
</comment>
<feature type="region of interest" description="Disordered" evidence="1">
    <location>
        <begin position="64"/>
        <end position="136"/>
    </location>
</feature>
<keyword evidence="3" id="KW-1185">Reference proteome</keyword>
<dbReference type="RefSeq" id="WP_185038618.1">
    <property type="nucleotide sequence ID" value="NZ_BAABFG010000005.1"/>
</dbReference>
<dbReference type="AlphaFoldDB" id="A0A7W7GU91"/>
<accession>A0A7W7GU91</accession>
<protein>
    <submittedName>
        <fullName evidence="2">Uncharacterized protein</fullName>
    </submittedName>
</protein>
<feature type="compositionally biased region" description="Basic and acidic residues" evidence="1">
    <location>
        <begin position="126"/>
        <end position="136"/>
    </location>
</feature>
<feature type="region of interest" description="Disordered" evidence="1">
    <location>
        <begin position="1"/>
        <end position="25"/>
    </location>
</feature>
<evidence type="ECO:0000313" key="2">
    <source>
        <dbReference type="EMBL" id="MBB4738342.1"/>
    </source>
</evidence>
<sequence>MAAATPAENPGEHPDAPPPEDVTDPLLWTDAAKVAAAHQPGPDGTCSNLQCRGQRAPCPAARAAHRATQLARDTTSLAPPRHPPRGRATVPAGPSGFAELSPDAATRQLRPTPQSPFAAFRRPHVRAADYDNPEDR</sequence>
<proteinExistence type="predicted"/>
<gene>
    <name evidence="2" type="ORF">BJY16_001801</name>
</gene>